<dbReference type="Gene3D" id="3.40.50.360">
    <property type="match status" value="1"/>
</dbReference>
<dbReference type="InterPro" id="IPR008254">
    <property type="entry name" value="Flavodoxin/NO_synth"/>
</dbReference>
<dbReference type="InterPro" id="IPR003097">
    <property type="entry name" value="CysJ-like_FAD-binding"/>
</dbReference>
<dbReference type="Gene3D" id="3.40.50.80">
    <property type="entry name" value="Nucleotide-binding domain of ferredoxin-NADP reductase (FNR) module"/>
    <property type="match status" value="1"/>
</dbReference>
<dbReference type="AlphaFoldDB" id="A0AA38XR52"/>
<dbReference type="InterPro" id="IPR017927">
    <property type="entry name" value="FAD-bd_FR_type"/>
</dbReference>
<comment type="caution">
    <text evidence="11">The sequence shown here is derived from an EMBL/GenBank/DDBJ whole genome shotgun (WGS) entry which is preliminary data.</text>
</comment>
<dbReference type="GO" id="GO:0050660">
    <property type="term" value="F:flavin adenine dinucleotide binding"/>
    <property type="evidence" value="ECO:0007669"/>
    <property type="project" value="TreeGrafter"/>
</dbReference>
<dbReference type="GO" id="GO:0003958">
    <property type="term" value="F:NADPH-hemoprotein reductase activity"/>
    <property type="evidence" value="ECO:0007669"/>
    <property type="project" value="UniProtKB-EC"/>
</dbReference>
<dbReference type="Pfam" id="PF00258">
    <property type="entry name" value="Flavodoxin_1"/>
    <property type="match status" value="1"/>
</dbReference>
<keyword evidence="7" id="KW-0560">Oxidoreductase</keyword>
<comment type="cofactor">
    <cofactor evidence="1">
        <name>FMN</name>
        <dbReference type="ChEBI" id="CHEBI:58210"/>
    </cofactor>
</comment>
<dbReference type="PRINTS" id="PR00371">
    <property type="entry name" value="FPNCR"/>
</dbReference>
<keyword evidence="3" id="KW-0285">Flavoprotein</keyword>
<evidence type="ECO:0000259" key="10">
    <source>
        <dbReference type="PROSITE" id="PS51384"/>
    </source>
</evidence>
<dbReference type="SUPFAM" id="SSF52218">
    <property type="entry name" value="Flavoproteins"/>
    <property type="match status" value="1"/>
</dbReference>
<dbReference type="PANTHER" id="PTHR19384">
    <property type="entry name" value="NITRIC OXIDE SYNTHASE-RELATED"/>
    <property type="match status" value="1"/>
</dbReference>
<dbReference type="Pfam" id="PF00175">
    <property type="entry name" value="NAD_binding_1"/>
    <property type="match status" value="1"/>
</dbReference>
<evidence type="ECO:0000256" key="2">
    <source>
        <dbReference type="ARBA" id="ARBA00001974"/>
    </source>
</evidence>
<dbReference type="InterPro" id="IPR017938">
    <property type="entry name" value="Riboflavin_synthase-like_b-brl"/>
</dbReference>
<sequence length="719" mass="78825">MGLSVASFSSKPPSVREFLVTAAYDDLLLLVILLAGGLACISRGTFWDLPDPYRYKLFERPQAGEATSNGGGVSKAPRNIATKLAETSKQVVIFWGSQSGTAEGFAHQLARDCSHRLNLGVLVADVSDYDHDTLAQLSPSQYAIFIMSTFGEGDPSDNSTGFLRLLRSESGLPSLTNLRFTAFGCGNSNYKYYNAVVDQVVSSLQDRGATMFLPIGKADDAKGTTHEDFADWKTTLIRELRTQLGLVETESVYTPTISVVMDKSICLDRVWQGEPPFFQAPSDPFSRSSSRVVPLPVSSTRELTTASLPARSCVHLELDLSGHPKIKYKTGDYVAVRPTNPTTEVNALIEVLGLIGQEEAPIVIHPVDPLVEKTTLPSPTNLLALFRHHLEICAPVSRETVLTLAHFASTRTAKEYLANLGSDKASYIEFLGKNHITLSRLLRHVHEVDPSVSWTGLPLALVVESLRPLKARYYSISSSSVISPRRATLTVANNPHILPGDGKIAIAGVARTYLSSFVAPSTPIHPHVVDQSPPLSADRDGAKPLCHASICRSTFKLPASPTTPLILICAGSGIAPFRAFLYEYSHLATLYGSTRPVGRTILFFGCRHPDQDLLYKDELSQLQSSPHVRLEIVHAFSRVEGQPKTYVQDRVEERCDELVKLLLEEGAALYICGSAAMAREVGNRIGDGIKRAKNCDEEGLKKWRGEQKRSRKWQEDVWG</sequence>
<protein>
    <recommendedName>
        <fullName evidence="13">NADPH--cytochrome P450 reductase</fullName>
    </recommendedName>
</protein>
<evidence type="ECO:0000256" key="5">
    <source>
        <dbReference type="ARBA" id="ARBA00022827"/>
    </source>
</evidence>
<evidence type="ECO:0000256" key="8">
    <source>
        <dbReference type="ARBA" id="ARBA00049342"/>
    </source>
</evidence>
<dbReference type="InterPro" id="IPR039261">
    <property type="entry name" value="FNR_nucleotide-bd"/>
</dbReference>
<dbReference type="SUPFAM" id="SSF63380">
    <property type="entry name" value="Riboflavin synthase domain-like"/>
    <property type="match status" value="1"/>
</dbReference>
<accession>A0AA38XR52</accession>
<gene>
    <name evidence="11" type="ORF">H2204_013258</name>
</gene>
<dbReference type="InterPro" id="IPR001709">
    <property type="entry name" value="Flavoprot_Pyr_Nucl_cyt_Rdtase"/>
</dbReference>
<dbReference type="PANTHER" id="PTHR19384:SF108">
    <property type="entry name" value="NADPH--CYTOCHROME P450 REDUCTASE"/>
    <property type="match status" value="1"/>
</dbReference>
<comment type="catalytic activity">
    <reaction evidence="8">
        <text>2 oxidized [cytochrome P450] + NADPH = 2 reduced [cytochrome P450] + NADP(+) + H(+)</text>
        <dbReference type="Rhea" id="RHEA:24040"/>
        <dbReference type="Rhea" id="RHEA-COMP:14627"/>
        <dbReference type="Rhea" id="RHEA-COMP:14628"/>
        <dbReference type="ChEBI" id="CHEBI:15378"/>
        <dbReference type="ChEBI" id="CHEBI:55376"/>
        <dbReference type="ChEBI" id="CHEBI:57783"/>
        <dbReference type="ChEBI" id="CHEBI:58349"/>
        <dbReference type="ChEBI" id="CHEBI:60344"/>
        <dbReference type="EC" id="1.6.2.4"/>
    </reaction>
</comment>
<dbReference type="Gene3D" id="2.40.30.10">
    <property type="entry name" value="Translation factors"/>
    <property type="match status" value="1"/>
</dbReference>
<evidence type="ECO:0000256" key="6">
    <source>
        <dbReference type="ARBA" id="ARBA00022857"/>
    </source>
</evidence>
<dbReference type="PROSITE" id="PS51384">
    <property type="entry name" value="FAD_FR"/>
    <property type="match status" value="1"/>
</dbReference>
<evidence type="ECO:0000259" key="9">
    <source>
        <dbReference type="PROSITE" id="PS50902"/>
    </source>
</evidence>
<dbReference type="InterPro" id="IPR023173">
    <property type="entry name" value="NADPH_Cyt_P450_Rdtase_alpha"/>
</dbReference>
<keyword evidence="12" id="KW-1185">Reference proteome</keyword>
<dbReference type="EMBL" id="JAPDRN010000148">
    <property type="protein sequence ID" value="KAJ9617966.1"/>
    <property type="molecule type" value="Genomic_DNA"/>
</dbReference>
<dbReference type="GO" id="GO:0010181">
    <property type="term" value="F:FMN binding"/>
    <property type="evidence" value="ECO:0007669"/>
    <property type="project" value="InterPro"/>
</dbReference>
<dbReference type="Gene3D" id="1.20.990.10">
    <property type="entry name" value="NADPH-cytochrome p450 Reductase, Chain A, domain 3"/>
    <property type="match status" value="1"/>
</dbReference>
<dbReference type="InterPro" id="IPR001094">
    <property type="entry name" value="Flavdoxin-like"/>
</dbReference>
<evidence type="ECO:0008006" key="13">
    <source>
        <dbReference type="Google" id="ProtNLM"/>
    </source>
</evidence>
<comment type="cofactor">
    <cofactor evidence="2">
        <name>FAD</name>
        <dbReference type="ChEBI" id="CHEBI:57692"/>
    </cofactor>
</comment>
<evidence type="ECO:0000256" key="4">
    <source>
        <dbReference type="ARBA" id="ARBA00022643"/>
    </source>
</evidence>
<keyword evidence="5" id="KW-0274">FAD</keyword>
<proteinExistence type="predicted"/>
<evidence type="ECO:0000256" key="7">
    <source>
        <dbReference type="ARBA" id="ARBA00023002"/>
    </source>
</evidence>
<feature type="domain" description="FAD-binding FR-type" evidence="10">
    <location>
        <begin position="290"/>
        <end position="541"/>
    </location>
</feature>
<name>A0AA38XR52_9EURO</name>
<reference evidence="11" key="1">
    <citation type="submission" date="2022-10" db="EMBL/GenBank/DDBJ databases">
        <title>Culturing micro-colonial fungi from biological soil crusts in the Mojave desert and describing Neophaeococcomyces mojavensis, and introducing the new genera and species Taxawa tesnikishii.</title>
        <authorList>
            <person name="Kurbessoian T."/>
            <person name="Stajich J.E."/>
        </authorList>
    </citation>
    <scope>NUCLEOTIDE SEQUENCE</scope>
    <source>
        <strain evidence="11">TK_35</strain>
    </source>
</reference>
<dbReference type="SUPFAM" id="SSF52343">
    <property type="entry name" value="Ferredoxin reductase-like, C-terminal NADP-linked domain"/>
    <property type="match status" value="1"/>
</dbReference>
<dbReference type="GO" id="GO:0005829">
    <property type="term" value="C:cytosol"/>
    <property type="evidence" value="ECO:0007669"/>
    <property type="project" value="TreeGrafter"/>
</dbReference>
<organism evidence="11 12">
    <name type="scientific">Knufia peltigerae</name>
    <dbReference type="NCBI Taxonomy" id="1002370"/>
    <lineage>
        <taxon>Eukaryota</taxon>
        <taxon>Fungi</taxon>
        <taxon>Dikarya</taxon>
        <taxon>Ascomycota</taxon>
        <taxon>Pezizomycotina</taxon>
        <taxon>Eurotiomycetes</taxon>
        <taxon>Chaetothyriomycetidae</taxon>
        <taxon>Chaetothyriales</taxon>
        <taxon>Trichomeriaceae</taxon>
        <taxon>Knufia</taxon>
    </lineage>
</organism>
<dbReference type="PROSITE" id="PS50902">
    <property type="entry name" value="FLAVODOXIN_LIKE"/>
    <property type="match status" value="1"/>
</dbReference>
<feature type="domain" description="Flavodoxin-like" evidence="9">
    <location>
        <begin position="91"/>
        <end position="237"/>
    </location>
</feature>
<dbReference type="Proteomes" id="UP001172681">
    <property type="component" value="Unassembled WGS sequence"/>
</dbReference>
<dbReference type="PRINTS" id="PR00369">
    <property type="entry name" value="FLAVODOXIN"/>
</dbReference>
<evidence type="ECO:0000256" key="3">
    <source>
        <dbReference type="ARBA" id="ARBA00022630"/>
    </source>
</evidence>
<keyword evidence="4" id="KW-0288">FMN</keyword>
<dbReference type="InterPro" id="IPR001433">
    <property type="entry name" value="OxRdtase_FAD/NAD-bd"/>
</dbReference>
<dbReference type="Pfam" id="PF00667">
    <property type="entry name" value="FAD_binding_1"/>
    <property type="match status" value="1"/>
</dbReference>
<keyword evidence="6" id="KW-0521">NADP</keyword>
<dbReference type="InterPro" id="IPR029039">
    <property type="entry name" value="Flavoprotein-like_sf"/>
</dbReference>
<evidence type="ECO:0000313" key="11">
    <source>
        <dbReference type="EMBL" id="KAJ9617966.1"/>
    </source>
</evidence>
<evidence type="ECO:0000256" key="1">
    <source>
        <dbReference type="ARBA" id="ARBA00001917"/>
    </source>
</evidence>
<evidence type="ECO:0000313" key="12">
    <source>
        <dbReference type="Proteomes" id="UP001172681"/>
    </source>
</evidence>